<dbReference type="SUPFAM" id="SSF52540">
    <property type="entry name" value="P-loop containing nucleoside triphosphate hydrolases"/>
    <property type="match status" value="2"/>
</dbReference>
<feature type="domain" description="Schlafen group 3-like DNA/RNA helicase" evidence="1">
    <location>
        <begin position="265"/>
        <end position="610"/>
    </location>
</feature>
<evidence type="ECO:0000313" key="3">
    <source>
        <dbReference type="Proteomes" id="UP000824633"/>
    </source>
</evidence>
<proteinExistence type="predicted"/>
<dbReference type="RefSeq" id="WP_224037379.1">
    <property type="nucleotide sequence ID" value="NZ_AP024849.1"/>
</dbReference>
<dbReference type="Pfam" id="PF09848">
    <property type="entry name" value="SLFN-g3_helicase"/>
    <property type="match status" value="1"/>
</dbReference>
<accession>A0ABN6IUE8</accession>
<evidence type="ECO:0000313" key="2">
    <source>
        <dbReference type="EMBL" id="BCZ45831.1"/>
    </source>
</evidence>
<name>A0ABN6IUE8_9CLOT</name>
<dbReference type="InterPro" id="IPR018647">
    <property type="entry name" value="SLFN_3-like_DNA/RNA_helicase"/>
</dbReference>
<dbReference type="EMBL" id="AP024849">
    <property type="protein sequence ID" value="BCZ45831.1"/>
    <property type="molecule type" value="Genomic_DNA"/>
</dbReference>
<dbReference type="Proteomes" id="UP000824633">
    <property type="component" value="Chromosome"/>
</dbReference>
<organism evidence="2 3">
    <name type="scientific">Clostridium gelidum</name>
    <dbReference type="NCBI Taxonomy" id="704125"/>
    <lineage>
        <taxon>Bacteria</taxon>
        <taxon>Bacillati</taxon>
        <taxon>Bacillota</taxon>
        <taxon>Clostridia</taxon>
        <taxon>Eubacteriales</taxon>
        <taxon>Clostridiaceae</taxon>
        <taxon>Clostridium</taxon>
    </lineage>
</organism>
<dbReference type="Gene3D" id="3.40.50.300">
    <property type="entry name" value="P-loop containing nucleotide triphosphate hydrolases"/>
    <property type="match status" value="1"/>
</dbReference>
<evidence type="ECO:0000259" key="1">
    <source>
        <dbReference type="Pfam" id="PF09848"/>
    </source>
</evidence>
<gene>
    <name evidence="2" type="ORF">psyc5s11_18980</name>
</gene>
<reference evidence="3" key="1">
    <citation type="submission" date="2021-07" db="EMBL/GenBank/DDBJ databases">
        <title>Complete genome sequencing of a Clostridium isolate.</title>
        <authorList>
            <person name="Ueki A."/>
            <person name="Tonouchi A."/>
        </authorList>
    </citation>
    <scope>NUCLEOTIDE SEQUENCE [LARGE SCALE GENOMIC DNA]</scope>
    <source>
        <strain evidence="3">C5S11</strain>
    </source>
</reference>
<protein>
    <submittedName>
        <fullName evidence="2">ATPase AAA</fullName>
    </submittedName>
</protein>
<sequence length="650" mass="75543">MIVYEASKRDFMKHVTNDEISILIDREYKNKIGKSRENEFRAWDNSMLYMFKALSTDEIPDECGVAIEYRIPATSRRVDFILTGLDETDTENVIIVELKQWSELEEVTDEDAIVKTVINRSKRRTSHPSYQAWSYASLIEDYNDSVEKNNIKLHPCAYLHNYIKKEENDPLENQVYENWLHKAPAYTKGDVIKLREFICKYVKKPDQGKGIYYIEGGKIRPSKSLQDALKVMIDGNEEFIMIDDQKVAFESIMRTVRDCIKNGTKKTIIVEGGPGTGKSVLAINLLVKICNMNLNCQYVTKNAAPRYVYCEKLKGNYTQKYINNLFNGSGIYTETEENEIDVLVVDEAHRLNAKSGMFKNMGENQIKEIMNSAKVSIFFVDNDQRVTMDDIGSIEEIEKHAKVLDVKARKLKLISQFRCNGSDGYISWLDDMLEIRETGNFDGFEFDFDFKVFENPSEMRQAIEEKNQINNKSRLAAGYCYEWATKKKENYSKYDIEFPEYDFKMKWNLSNSSTWAIDKESVNECGCIHTCQGLEFDYVGVIIGTDLRFENGKIVTDFFKRAKTDKSLNGVKKLYKEDKEKALKISDQLIKNTYRILMTRGLKGCYIWCENENLRNYFKERINSFSRQIGIKEIEENGVLVNQKNSLYMK</sequence>
<keyword evidence="3" id="KW-1185">Reference proteome</keyword>
<dbReference type="InterPro" id="IPR027417">
    <property type="entry name" value="P-loop_NTPase"/>
</dbReference>